<evidence type="ECO:0000313" key="2">
    <source>
        <dbReference type="EMBL" id="SHG33298.1"/>
    </source>
</evidence>
<keyword evidence="1" id="KW-0812">Transmembrane</keyword>
<keyword evidence="1" id="KW-1133">Transmembrane helix</keyword>
<dbReference type="EMBL" id="FQWB01000003">
    <property type="protein sequence ID" value="SHG33298.1"/>
    <property type="molecule type" value="Genomic_DNA"/>
</dbReference>
<accession>A0A1M5IY51</accession>
<feature type="transmembrane region" description="Helical" evidence="1">
    <location>
        <begin position="81"/>
        <end position="96"/>
    </location>
</feature>
<sequence length="134" mass="15857">MAIITIKRPPRENRVKEYEIYIDKQKAGTISDGDIMEFNTTNGKHLINLKVGQFSSSDFTIETSEDKITTLKIAEFKKMKWVWEIIIAIFALHFILKMTIGFRHTTLLFIPVFLFDIYYRKLGWKKHLKLEEEV</sequence>
<dbReference type="Proteomes" id="UP000184516">
    <property type="component" value="Unassembled WGS sequence"/>
</dbReference>
<dbReference type="STRING" id="468056.SAMN05443549_103290"/>
<keyword evidence="3" id="KW-1185">Reference proteome</keyword>
<dbReference type="RefSeq" id="WP_073370006.1">
    <property type="nucleotide sequence ID" value="NZ_FQWB01000003.1"/>
</dbReference>
<dbReference type="AlphaFoldDB" id="A0A1M5IY51"/>
<protein>
    <submittedName>
        <fullName evidence="2">Uncharacterized protein</fullName>
    </submittedName>
</protein>
<name>A0A1M5IY51_9FLAO</name>
<reference evidence="3" key="1">
    <citation type="submission" date="2016-11" db="EMBL/GenBank/DDBJ databases">
        <authorList>
            <person name="Varghese N."/>
            <person name="Submissions S."/>
        </authorList>
    </citation>
    <scope>NUCLEOTIDE SEQUENCE [LARGE SCALE GENOMIC DNA]</scope>
    <source>
        <strain evidence="3">DSM 19978</strain>
    </source>
</reference>
<evidence type="ECO:0000256" key="1">
    <source>
        <dbReference type="SAM" id="Phobius"/>
    </source>
</evidence>
<evidence type="ECO:0000313" key="3">
    <source>
        <dbReference type="Proteomes" id="UP000184516"/>
    </source>
</evidence>
<gene>
    <name evidence="2" type="ORF">SAMN05443549_103290</name>
</gene>
<organism evidence="2 3">
    <name type="scientific">Flavobacterium fluvii</name>
    <dbReference type="NCBI Taxonomy" id="468056"/>
    <lineage>
        <taxon>Bacteria</taxon>
        <taxon>Pseudomonadati</taxon>
        <taxon>Bacteroidota</taxon>
        <taxon>Flavobacteriia</taxon>
        <taxon>Flavobacteriales</taxon>
        <taxon>Flavobacteriaceae</taxon>
        <taxon>Flavobacterium</taxon>
    </lineage>
</organism>
<keyword evidence="1" id="KW-0472">Membrane</keyword>
<proteinExistence type="predicted"/>
<dbReference type="OrthoDB" id="2223488at2"/>
<feature type="transmembrane region" description="Helical" evidence="1">
    <location>
        <begin position="102"/>
        <end position="119"/>
    </location>
</feature>